<evidence type="ECO:0000259" key="17">
    <source>
        <dbReference type="Pfam" id="PF07479"/>
    </source>
</evidence>
<dbReference type="GO" id="GO:0005829">
    <property type="term" value="C:cytosol"/>
    <property type="evidence" value="ECO:0007669"/>
    <property type="project" value="TreeGrafter"/>
</dbReference>
<dbReference type="GO" id="GO:0046167">
    <property type="term" value="P:glycerol-3-phosphate biosynthetic process"/>
    <property type="evidence" value="ECO:0007669"/>
    <property type="project" value="UniProtKB-UniRule"/>
</dbReference>
<feature type="binding site" evidence="12">
    <location>
        <begin position="256"/>
        <end position="257"/>
    </location>
    <ligand>
        <name>substrate</name>
    </ligand>
</feature>
<keyword evidence="5 10" id="KW-0560">Oxidoreductase</keyword>
<feature type="domain" description="Glycerol-3-phosphate dehydrogenase NAD-dependent C-terminal" evidence="17">
    <location>
        <begin position="179"/>
        <end position="320"/>
    </location>
</feature>
<keyword evidence="19" id="KW-1185">Reference proteome</keyword>
<dbReference type="GO" id="GO:0046168">
    <property type="term" value="P:glycerol-3-phosphate catabolic process"/>
    <property type="evidence" value="ECO:0007669"/>
    <property type="project" value="InterPro"/>
</dbReference>
<feature type="binding site" evidence="13">
    <location>
        <begin position="7"/>
        <end position="12"/>
    </location>
    <ligand>
        <name>NAD(+)</name>
        <dbReference type="ChEBI" id="CHEBI:57540"/>
    </ligand>
</feature>
<dbReference type="KEGG" id="aplt:ANPL_00920"/>
<dbReference type="InterPro" id="IPR008927">
    <property type="entry name" value="6-PGluconate_DH-like_C_sf"/>
</dbReference>
<proteinExistence type="inferred from homology"/>
<evidence type="ECO:0000256" key="9">
    <source>
        <dbReference type="ARBA" id="ARBA00023264"/>
    </source>
</evidence>
<dbReference type="InterPro" id="IPR013328">
    <property type="entry name" value="6PGD_dom2"/>
</dbReference>
<feature type="binding site" evidence="10">
    <location>
        <position position="190"/>
    </location>
    <ligand>
        <name>sn-glycerol 3-phosphate</name>
        <dbReference type="ChEBI" id="CHEBI:57597"/>
    </ligand>
</feature>
<feature type="binding site" evidence="10">
    <location>
        <position position="281"/>
    </location>
    <ligand>
        <name>NADPH</name>
        <dbReference type="ChEBI" id="CHEBI:57783"/>
    </ligand>
</feature>
<dbReference type="SUPFAM" id="SSF51735">
    <property type="entry name" value="NAD(P)-binding Rossmann-fold domains"/>
    <property type="match status" value="1"/>
</dbReference>
<reference evidence="18 19" key="1">
    <citation type="journal article" date="2020" name="Pathogens">
        <title>First Whole Genome Sequence of Anaplasma platys, an Obligate Intracellular Rickettsial Pathogen of Dogs.</title>
        <authorList>
            <person name="Llanes A."/>
            <person name="Rajeev S."/>
        </authorList>
    </citation>
    <scope>NUCLEOTIDE SEQUENCE [LARGE SCALE GENOMIC DNA]</scope>
    <source>
        <strain evidence="18 19">S3</strain>
    </source>
</reference>
<feature type="binding site" evidence="10">
    <location>
        <position position="245"/>
    </location>
    <ligand>
        <name>sn-glycerol 3-phosphate</name>
        <dbReference type="ChEBI" id="CHEBI:57597"/>
    </ligand>
</feature>
<feature type="binding site" evidence="10">
    <location>
        <position position="11"/>
    </location>
    <ligand>
        <name>NADPH</name>
        <dbReference type="ChEBI" id="CHEBI:57783"/>
    </ligand>
</feature>
<evidence type="ECO:0000313" key="18">
    <source>
        <dbReference type="EMBL" id="QJC27297.1"/>
    </source>
</evidence>
<dbReference type="HAMAP" id="MF_00394">
    <property type="entry name" value="NAD_Glyc3P_dehydrog"/>
    <property type="match status" value="1"/>
</dbReference>
<dbReference type="PANTHER" id="PTHR11728">
    <property type="entry name" value="GLYCEROL-3-PHOSPHATE DEHYDROGENASE"/>
    <property type="match status" value="1"/>
</dbReference>
<comment type="catalytic activity">
    <reaction evidence="10">
        <text>sn-glycerol 3-phosphate + NAD(+) = dihydroxyacetone phosphate + NADH + H(+)</text>
        <dbReference type="Rhea" id="RHEA:11092"/>
        <dbReference type="ChEBI" id="CHEBI:15378"/>
        <dbReference type="ChEBI" id="CHEBI:57540"/>
        <dbReference type="ChEBI" id="CHEBI:57597"/>
        <dbReference type="ChEBI" id="CHEBI:57642"/>
        <dbReference type="ChEBI" id="CHEBI:57945"/>
        <dbReference type="EC" id="1.1.1.94"/>
    </reaction>
</comment>
<dbReference type="GO" id="GO:0008654">
    <property type="term" value="P:phospholipid biosynthetic process"/>
    <property type="evidence" value="ECO:0007669"/>
    <property type="project" value="UniProtKB-KW"/>
</dbReference>
<accession>A0A858PXJ0</accession>
<dbReference type="Pfam" id="PF01210">
    <property type="entry name" value="NAD_Gly3P_dh_N"/>
    <property type="match status" value="1"/>
</dbReference>
<feature type="binding site" evidence="10">
    <location>
        <position position="257"/>
    </location>
    <ligand>
        <name>sn-glycerol 3-phosphate</name>
        <dbReference type="ChEBI" id="CHEBI:57597"/>
    </ligand>
</feature>
<keyword evidence="4 10" id="KW-0521">NADP</keyword>
<comment type="similarity">
    <text evidence="1 10 14">Belongs to the NAD-dependent glycerol-3-phosphate dehydrogenase family.</text>
</comment>
<dbReference type="NCBIfam" id="NF000942">
    <property type="entry name" value="PRK00094.1-4"/>
    <property type="match status" value="1"/>
</dbReference>
<dbReference type="InterPro" id="IPR006168">
    <property type="entry name" value="G3P_DH_NAD-dep"/>
</dbReference>
<feature type="binding site" evidence="10">
    <location>
        <position position="107"/>
    </location>
    <ligand>
        <name>NADPH</name>
        <dbReference type="ChEBI" id="CHEBI:57783"/>
    </ligand>
</feature>
<name>A0A858PXJ0_9RICK</name>
<feature type="active site" description="Proton acceptor" evidence="10 11">
    <location>
        <position position="190"/>
    </location>
</feature>
<evidence type="ECO:0000256" key="1">
    <source>
        <dbReference type="ARBA" id="ARBA00011009"/>
    </source>
</evidence>
<feature type="binding site" evidence="13">
    <location>
        <position position="139"/>
    </location>
    <ligand>
        <name>NAD(+)</name>
        <dbReference type="ChEBI" id="CHEBI:57540"/>
    </ligand>
</feature>
<dbReference type="Pfam" id="PF07479">
    <property type="entry name" value="NAD_Gly3P_dh_C"/>
    <property type="match status" value="1"/>
</dbReference>
<keyword evidence="3 10" id="KW-0547">Nucleotide-binding</keyword>
<feature type="binding site" evidence="10">
    <location>
        <position position="279"/>
    </location>
    <ligand>
        <name>NADPH</name>
        <dbReference type="ChEBI" id="CHEBI:57783"/>
    </ligand>
</feature>
<dbReference type="PROSITE" id="PS00957">
    <property type="entry name" value="NAD_G3PDH"/>
    <property type="match status" value="1"/>
</dbReference>
<evidence type="ECO:0000313" key="19">
    <source>
        <dbReference type="Proteomes" id="UP000500930"/>
    </source>
</evidence>
<evidence type="ECO:0000256" key="15">
    <source>
        <dbReference type="RuleBase" id="RU000439"/>
    </source>
</evidence>
<dbReference type="AlphaFoldDB" id="A0A858PXJ0"/>
<dbReference type="EC" id="1.1.1.94" evidence="10"/>
<keyword evidence="2 10" id="KW-0444">Lipid biosynthesis</keyword>
<dbReference type="InterPro" id="IPR036291">
    <property type="entry name" value="NAD(P)-bd_dom_sf"/>
</dbReference>
<dbReference type="PRINTS" id="PR00077">
    <property type="entry name" value="GPDHDRGNASE"/>
</dbReference>
<comment type="pathway">
    <text evidence="10">Membrane lipid metabolism; glycerophospholipid metabolism.</text>
</comment>
<sequence>MQVTILGAGAFGTAVATALSKAAENVLLWSRSQQVADELLSTRVNARYLPGFEIPADVKVTSSIEVALSNAAIVLLCVPTQELRNLCGEIQDSNHLASNTPILVCSKGIENKSLQLASEIIEELLPAHPVYVLSGPALAREIILGLPCTMVLAGRAQEKAAALAARLNSPAMFIVPGEDWVGVQIGATMKNIIAIACGIIIGRGLGNNAASMVVVQGLAEIRAMCTAKAGNADFETIAGYACLGDLVLTCMSPGSRNMSFGISVGQNRNISSLKNSSVLVEGAASAPAVEKLGNSLGVKLPICSAISQLLRGKMTVDQVIDQIITGPFR</sequence>
<evidence type="ECO:0000259" key="16">
    <source>
        <dbReference type="Pfam" id="PF01210"/>
    </source>
</evidence>
<dbReference type="UniPathway" id="UPA00940"/>
<feature type="binding site" evidence="10">
    <location>
        <position position="256"/>
    </location>
    <ligand>
        <name>sn-glycerol 3-phosphate</name>
        <dbReference type="ChEBI" id="CHEBI:57597"/>
    </ligand>
</feature>
<dbReference type="Gene3D" id="1.10.1040.10">
    <property type="entry name" value="N-(1-d-carboxylethyl)-l-norvaline Dehydrogenase, domain 2"/>
    <property type="match status" value="1"/>
</dbReference>
<dbReference type="NCBIfam" id="NF000940">
    <property type="entry name" value="PRK00094.1-2"/>
    <property type="match status" value="1"/>
</dbReference>
<evidence type="ECO:0000256" key="8">
    <source>
        <dbReference type="ARBA" id="ARBA00023209"/>
    </source>
</evidence>
<evidence type="ECO:0000256" key="10">
    <source>
        <dbReference type="HAMAP-Rule" id="MF_00394"/>
    </source>
</evidence>
<keyword evidence="7 10" id="KW-0443">Lipid metabolism</keyword>
<keyword evidence="9 10" id="KW-1208">Phospholipid metabolism</keyword>
<evidence type="ECO:0000256" key="2">
    <source>
        <dbReference type="ARBA" id="ARBA00022516"/>
    </source>
</evidence>
<feature type="domain" description="Glycerol-3-phosphate dehydrogenase NAD-dependent N-terminal" evidence="16">
    <location>
        <begin position="2"/>
        <end position="158"/>
    </location>
</feature>
<evidence type="ECO:0000256" key="6">
    <source>
        <dbReference type="ARBA" id="ARBA00023027"/>
    </source>
</evidence>
<dbReference type="PIRSF" id="PIRSF000114">
    <property type="entry name" value="Glycerol-3-P_dh"/>
    <property type="match status" value="1"/>
</dbReference>
<dbReference type="Gene3D" id="3.40.50.720">
    <property type="entry name" value="NAD(P)-binding Rossmann-like Domain"/>
    <property type="match status" value="1"/>
</dbReference>
<protein>
    <recommendedName>
        <fullName evidence="10">Glycerol-3-phosphate dehydrogenase [NAD(P)+]</fullName>
        <ecNumber evidence="10">1.1.1.94</ecNumber>
    </recommendedName>
    <alternativeName>
        <fullName evidence="10">NAD(P)(+)-dependent glycerol-3-phosphate dehydrogenase</fullName>
    </alternativeName>
    <alternativeName>
        <fullName evidence="10">NAD(P)H-dependent dihydroxyacetone-phosphate reductase</fullName>
    </alternativeName>
</protein>
<dbReference type="GO" id="GO:0005975">
    <property type="term" value="P:carbohydrate metabolic process"/>
    <property type="evidence" value="ECO:0007669"/>
    <property type="project" value="InterPro"/>
</dbReference>
<feature type="binding site" evidence="10">
    <location>
        <position position="256"/>
    </location>
    <ligand>
        <name>NADPH</name>
        <dbReference type="ChEBI" id="CHEBI:57783"/>
    </ligand>
</feature>
<dbReference type="SUPFAM" id="SSF48179">
    <property type="entry name" value="6-phosphogluconate dehydrogenase C-terminal domain-like"/>
    <property type="match status" value="1"/>
</dbReference>
<feature type="binding site" evidence="10">
    <location>
        <position position="31"/>
    </location>
    <ligand>
        <name>NADPH</name>
        <dbReference type="ChEBI" id="CHEBI:57783"/>
    </ligand>
</feature>
<feature type="binding site" evidence="10">
    <location>
        <position position="48"/>
    </location>
    <ligand>
        <name>NADPH</name>
        <dbReference type="ChEBI" id="CHEBI:57783"/>
    </ligand>
</feature>
<feature type="binding site" evidence="13">
    <location>
        <position position="256"/>
    </location>
    <ligand>
        <name>NAD(+)</name>
        <dbReference type="ChEBI" id="CHEBI:57540"/>
    </ligand>
</feature>
<evidence type="ECO:0000256" key="7">
    <source>
        <dbReference type="ARBA" id="ARBA00023098"/>
    </source>
</evidence>
<dbReference type="GO" id="GO:0006650">
    <property type="term" value="P:glycerophospholipid metabolic process"/>
    <property type="evidence" value="ECO:0007669"/>
    <property type="project" value="UniProtKB-UniRule"/>
</dbReference>
<evidence type="ECO:0000256" key="4">
    <source>
        <dbReference type="ARBA" id="ARBA00022857"/>
    </source>
</evidence>
<evidence type="ECO:0000256" key="13">
    <source>
        <dbReference type="PIRSR" id="PIRSR000114-3"/>
    </source>
</evidence>
<organism evidence="18 19">
    <name type="scientific">Anaplasma platys</name>
    <dbReference type="NCBI Taxonomy" id="949"/>
    <lineage>
        <taxon>Bacteria</taxon>
        <taxon>Pseudomonadati</taxon>
        <taxon>Pseudomonadota</taxon>
        <taxon>Alphaproteobacteria</taxon>
        <taxon>Rickettsiales</taxon>
        <taxon>Anaplasmataceae</taxon>
        <taxon>Anaplasma</taxon>
    </lineage>
</organism>
<evidence type="ECO:0000256" key="12">
    <source>
        <dbReference type="PIRSR" id="PIRSR000114-2"/>
    </source>
</evidence>
<dbReference type="FunFam" id="3.40.50.720:FF:000019">
    <property type="entry name" value="Glycerol-3-phosphate dehydrogenase [NAD(P)+]"/>
    <property type="match status" value="1"/>
</dbReference>
<comment type="function">
    <text evidence="10">Catalyzes the reduction of the glycolytic intermediate dihydroxyacetone phosphate (DHAP) to sn-glycerol 3-phosphate (G3P), the key precursor for phospholipid synthesis.</text>
</comment>
<dbReference type="GO" id="GO:0051287">
    <property type="term" value="F:NAD binding"/>
    <property type="evidence" value="ECO:0007669"/>
    <property type="project" value="InterPro"/>
</dbReference>
<feature type="binding site" evidence="10">
    <location>
        <position position="135"/>
    </location>
    <ligand>
        <name>sn-glycerol 3-phosphate</name>
        <dbReference type="ChEBI" id="CHEBI:57597"/>
    </ligand>
</feature>
<evidence type="ECO:0000256" key="11">
    <source>
        <dbReference type="PIRSR" id="PIRSR000114-1"/>
    </source>
</evidence>
<dbReference type="EMBL" id="CP046391">
    <property type="protein sequence ID" value="QJC27297.1"/>
    <property type="molecule type" value="Genomic_DNA"/>
</dbReference>
<feature type="binding site" evidence="10">
    <location>
        <position position="107"/>
    </location>
    <ligand>
        <name>sn-glycerol 3-phosphate</name>
        <dbReference type="ChEBI" id="CHEBI:57597"/>
    </ligand>
</feature>
<evidence type="ECO:0000256" key="14">
    <source>
        <dbReference type="RuleBase" id="RU000437"/>
    </source>
</evidence>
<comment type="caution">
    <text evidence="10">Lacks conserved residue(s) required for the propagation of feature annotation.</text>
</comment>
<evidence type="ECO:0000256" key="3">
    <source>
        <dbReference type="ARBA" id="ARBA00022741"/>
    </source>
</evidence>
<keyword evidence="8 10" id="KW-0594">Phospholipid biosynthesis</keyword>
<evidence type="ECO:0000256" key="5">
    <source>
        <dbReference type="ARBA" id="ARBA00023002"/>
    </source>
</evidence>
<comment type="catalytic activity">
    <reaction evidence="10 15">
        <text>sn-glycerol 3-phosphate + NADP(+) = dihydroxyacetone phosphate + NADPH + H(+)</text>
        <dbReference type="Rhea" id="RHEA:11096"/>
        <dbReference type="ChEBI" id="CHEBI:15378"/>
        <dbReference type="ChEBI" id="CHEBI:57597"/>
        <dbReference type="ChEBI" id="CHEBI:57642"/>
        <dbReference type="ChEBI" id="CHEBI:57783"/>
        <dbReference type="ChEBI" id="CHEBI:58349"/>
        <dbReference type="EC" id="1.1.1.94"/>
    </reaction>
</comment>
<feature type="binding site" evidence="10">
    <location>
        <position position="139"/>
    </location>
    <ligand>
        <name>NADPH</name>
        <dbReference type="ChEBI" id="CHEBI:57783"/>
    </ligand>
</feature>
<dbReference type="RefSeq" id="WP_169192937.1">
    <property type="nucleotide sequence ID" value="NZ_CP046391.1"/>
</dbReference>
<feature type="binding site" evidence="12">
    <location>
        <position position="107"/>
    </location>
    <ligand>
        <name>substrate</name>
    </ligand>
</feature>
<feature type="binding site" evidence="10">
    <location>
        <position position="255"/>
    </location>
    <ligand>
        <name>sn-glycerol 3-phosphate</name>
        <dbReference type="ChEBI" id="CHEBI:57597"/>
    </ligand>
</feature>
<dbReference type="PANTHER" id="PTHR11728:SF1">
    <property type="entry name" value="GLYCEROL-3-PHOSPHATE DEHYDROGENASE [NAD(+)] 2, CHLOROPLASTIC"/>
    <property type="match status" value="1"/>
</dbReference>
<dbReference type="InterPro" id="IPR011128">
    <property type="entry name" value="G3P_DH_NAD-dep_N"/>
</dbReference>
<comment type="subcellular location">
    <subcellularLocation>
        <location evidence="10">Cytoplasm</location>
    </subcellularLocation>
</comment>
<dbReference type="InterPro" id="IPR006109">
    <property type="entry name" value="G3P_DH_NAD-dep_C"/>
</dbReference>
<dbReference type="Proteomes" id="UP000500930">
    <property type="component" value="Chromosome"/>
</dbReference>
<dbReference type="GO" id="GO:0047952">
    <property type="term" value="F:glycerol-3-phosphate dehydrogenase [NAD(P)+] activity"/>
    <property type="evidence" value="ECO:0007669"/>
    <property type="project" value="UniProtKB-UniRule"/>
</dbReference>
<keyword evidence="10" id="KW-0963">Cytoplasm</keyword>
<gene>
    <name evidence="10 18" type="primary">gpsA</name>
    <name evidence="18" type="ORF">ANPL_00920</name>
</gene>
<keyword evidence="6 10" id="KW-0520">NAD</keyword>